<dbReference type="AlphaFoldDB" id="A0AAX2L7W7"/>
<dbReference type="Proteomes" id="UP000255482">
    <property type="component" value="Unassembled WGS sequence"/>
</dbReference>
<name>A0AAX2L7W7_STRMT</name>
<accession>A0AAX2L7W7</accession>
<dbReference type="EMBL" id="UHFS01000002">
    <property type="protein sequence ID" value="SUN74955.1"/>
    <property type="molecule type" value="Genomic_DNA"/>
</dbReference>
<feature type="transmembrane region" description="Helical" evidence="1">
    <location>
        <begin position="93"/>
        <end position="116"/>
    </location>
</feature>
<evidence type="ECO:0000313" key="3">
    <source>
        <dbReference type="Proteomes" id="UP000255482"/>
    </source>
</evidence>
<gene>
    <name evidence="2" type="ORF">NCTC12261_00933</name>
</gene>
<feature type="transmembrane region" description="Helical" evidence="1">
    <location>
        <begin position="200"/>
        <end position="219"/>
    </location>
</feature>
<keyword evidence="1" id="KW-1133">Transmembrane helix</keyword>
<evidence type="ECO:0000256" key="1">
    <source>
        <dbReference type="SAM" id="Phobius"/>
    </source>
</evidence>
<keyword evidence="1" id="KW-0812">Transmembrane</keyword>
<feature type="transmembrane region" description="Helical" evidence="1">
    <location>
        <begin position="231"/>
        <end position="259"/>
    </location>
</feature>
<reference evidence="2 3" key="1">
    <citation type="submission" date="2018-06" db="EMBL/GenBank/DDBJ databases">
        <authorList>
            <consortium name="Pathogen Informatics"/>
            <person name="Doyle S."/>
        </authorList>
    </citation>
    <scope>NUCLEOTIDE SEQUENCE [LARGE SCALE GENOMIC DNA]</scope>
    <source>
        <strain evidence="2 3">NCTC12261</strain>
    </source>
</reference>
<proteinExistence type="predicted"/>
<keyword evidence="1" id="KW-0472">Membrane</keyword>
<feature type="transmembrane region" description="Helical" evidence="1">
    <location>
        <begin position="55"/>
        <end position="73"/>
    </location>
</feature>
<evidence type="ECO:0008006" key="4">
    <source>
        <dbReference type="Google" id="ProtNLM"/>
    </source>
</evidence>
<organism evidence="2 3">
    <name type="scientific">Streptococcus mitis</name>
    <dbReference type="NCBI Taxonomy" id="28037"/>
    <lineage>
        <taxon>Bacteria</taxon>
        <taxon>Bacillati</taxon>
        <taxon>Bacillota</taxon>
        <taxon>Bacilli</taxon>
        <taxon>Lactobacillales</taxon>
        <taxon>Streptococcaceae</taxon>
        <taxon>Streptococcus</taxon>
        <taxon>Streptococcus mitis group</taxon>
    </lineage>
</organism>
<feature type="transmembrane region" description="Helical" evidence="1">
    <location>
        <begin position="155"/>
        <end position="173"/>
    </location>
</feature>
<protein>
    <recommendedName>
        <fullName evidence="4">DUF975 family protein</fullName>
    </recommendedName>
</protein>
<sequence>MKSMRKKSIFKASFEESLNLLDDAPLQYSKKEYYEHLGKGLNNGIPSIGFRIKNILFSIFFVFGGNFLLAVFANSLNNADPMDLTLPIYKPQLLTPEIFLLGSFIWLGLIIVGKIFREPFIRPYRHRFHILTYLIWLGIEFNLLGITVALPTLTLVGIAGIYFLLFILALLFIRTERRILKNRFFGEVSENTLVDRVVRFIALYGSGVLGIAVILKIILSNTGIVVSPHLTLLGLLLVWIGSDIALLAMIVFMEFPFFLEGYYKWKYPEEYREWEGKTVEEWYVKKYFKKHKELLK</sequence>
<evidence type="ECO:0000313" key="2">
    <source>
        <dbReference type="EMBL" id="SUN74955.1"/>
    </source>
</evidence>
<comment type="caution">
    <text evidence="2">The sequence shown here is derived from an EMBL/GenBank/DDBJ whole genome shotgun (WGS) entry which is preliminary data.</text>
</comment>
<feature type="transmembrane region" description="Helical" evidence="1">
    <location>
        <begin position="128"/>
        <end position="149"/>
    </location>
</feature>